<organism evidence="13 14">
    <name type="scientific">Calocera cornea HHB12733</name>
    <dbReference type="NCBI Taxonomy" id="1353952"/>
    <lineage>
        <taxon>Eukaryota</taxon>
        <taxon>Fungi</taxon>
        <taxon>Dikarya</taxon>
        <taxon>Basidiomycota</taxon>
        <taxon>Agaricomycotina</taxon>
        <taxon>Dacrymycetes</taxon>
        <taxon>Dacrymycetales</taxon>
        <taxon>Dacrymycetaceae</taxon>
        <taxon>Calocera</taxon>
    </lineage>
</organism>
<comment type="similarity">
    <text evidence="3">Belongs to the class-V pyridoxal-phosphate-dependent aminotransferase family. SerC subfamily.</text>
</comment>
<comment type="catalytic activity">
    <reaction evidence="10">
        <text>4-(phosphooxy)-L-threonine + 2-oxoglutarate = (R)-3-hydroxy-2-oxo-4-phosphooxybutanoate + L-glutamate</text>
        <dbReference type="Rhea" id="RHEA:16573"/>
        <dbReference type="ChEBI" id="CHEBI:16810"/>
        <dbReference type="ChEBI" id="CHEBI:29985"/>
        <dbReference type="ChEBI" id="CHEBI:58452"/>
        <dbReference type="ChEBI" id="CHEBI:58538"/>
        <dbReference type="EC" id="2.6.1.52"/>
    </reaction>
</comment>
<evidence type="ECO:0000256" key="1">
    <source>
        <dbReference type="ARBA" id="ARBA00001933"/>
    </source>
</evidence>
<dbReference type="Gene3D" id="3.40.640.10">
    <property type="entry name" value="Type I PLP-dependent aspartate aminotransferase-like (Major domain)"/>
    <property type="match status" value="1"/>
</dbReference>
<dbReference type="InterPro" id="IPR015424">
    <property type="entry name" value="PyrdxlP-dep_Trfase"/>
</dbReference>
<feature type="domain" description="Aminotransferase class V" evidence="12">
    <location>
        <begin position="9"/>
        <end position="389"/>
    </location>
</feature>
<dbReference type="EMBL" id="KV423922">
    <property type="protein sequence ID" value="KZT61575.1"/>
    <property type="molecule type" value="Genomic_DNA"/>
</dbReference>
<dbReference type="OrthoDB" id="1703350at2759"/>
<dbReference type="GO" id="GO:0004648">
    <property type="term" value="F:O-phospho-L-serine:2-oxoglutarate aminotransferase activity"/>
    <property type="evidence" value="ECO:0007669"/>
    <property type="project" value="UniProtKB-EC"/>
</dbReference>
<evidence type="ECO:0000256" key="5">
    <source>
        <dbReference type="ARBA" id="ARBA00022576"/>
    </source>
</evidence>
<dbReference type="GO" id="GO:0006564">
    <property type="term" value="P:L-serine biosynthetic process"/>
    <property type="evidence" value="ECO:0007669"/>
    <property type="project" value="UniProtKB-KW"/>
</dbReference>
<evidence type="ECO:0000256" key="10">
    <source>
        <dbReference type="ARBA" id="ARBA00047630"/>
    </source>
</evidence>
<dbReference type="STRING" id="1353952.A0A165JA35"/>
<evidence type="ECO:0000256" key="11">
    <source>
        <dbReference type="ARBA" id="ARBA00049007"/>
    </source>
</evidence>
<sequence length="406" mass="44461">MSLERTQVINFNSGPCALPTSVLEEAAKGLINYKGTGIGLAELSHRSGYFGAIVNDLAALIRTQLDVPPTHEVLFTQGGATGQFSAVVLNLLARHRLLYPELTDEERVMDYVVTGNWSKKASEEATRLGGGVVNIVTDARTVSEDHKTFASIPPHGSFQFSKKPAFVYYCENETIDGVQFSTDPKSSASFPWEAIKEEDFVPVVGDYSSSFLSRPIPDIARHALIYAGAQKNLGPAGLTVLIVRKDCLVDTDAAAKLGAQPVPITMDWKVIHANNSLYNTPPMFAMYVSQLVLEHAQSLGGMPAITLMNERKKDILYEVLDEGAAKGLFRLRVHKDSRSWMNQTFHVLGEGKEELFLEQADKAGFKALAGHRSVGGVRVSLYNAISEEQTAVLVNFIREFIKQNAA</sequence>
<dbReference type="PANTHER" id="PTHR43247">
    <property type="entry name" value="PHOSPHOSERINE AMINOTRANSFERASE"/>
    <property type="match status" value="1"/>
</dbReference>
<dbReference type="FunFam" id="3.40.640.10:FF:000010">
    <property type="entry name" value="Phosphoserine aminotransferase"/>
    <property type="match status" value="1"/>
</dbReference>
<dbReference type="InterPro" id="IPR000192">
    <property type="entry name" value="Aminotrans_V_dom"/>
</dbReference>
<dbReference type="Gene3D" id="3.90.1150.10">
    <property type="entry name" value="Aspartate Aminotransferase, domain 1"/>
    <property type="match status" value="1"/>
</dbReference>
<reference evidence="13 14" key="1">
    <citation type="journal article" date="2016" name="Mol. Biol. Evol.">
        <title>Comparative Genomics of Early-Diverging Mushroom-Forming Fungi Provides Insights into the Origins of Lignocellulose Decay Capabilities.</title>
        <authorList>
            <person name="Nagy L.G."/>
            <person name="Riley R."/>
            <person name="Tritt A."/>
            <person name="Adam C."/>
            <person name="Daum C."/>
            <person name="Floudas D."/>
            <person name="Sun H."/>
            <person name="Yadav J.S."/>
            <person name="Pangilinan J."/>
            <person name="Larsson K.H."/>
            <person name="Matsuura K."/>
            <person name="Barry K."/>
            <person name="Labutti K."/>
            <person name="Kuo R."/>
            <person name="Ohm R.A."/>
            <person name="Bhattacharya S.S."/>
            <person name="Shirouzu T."/>
            <person name="Yoshinaga Y."/>
            <person name="Martin F.M."/>
            <person name="Grigoriev I.V."/>
            <person name="Hibbett D.S."/>
        </authorList>
    </citation>
    <scope>NUCLEOTIDE SEQUENCE [LARGE SCALE GENOMIC DNA]</scope>
    <source>
        <strain evidence="13 14">HHB12733</strain>
    </source>
</reference>
<evidence type="ECO:0000256" key="6">
    <source>
        <dbReference type="ARBA" id="ARBA00022605"/>
    </source>
</evidence>
<dbReference type="Pfam" id="PF00266">
    <property type="entry name" value="Aminotran_5"/>
    <property type="match status" value="1"/>
</dbReference>
<evidence type="ECO:0000256" key="3">
    <source>
        <dbReference type="ARBA" id="ARBA00006904"/>
    </source>
</evidence>
<dbReference type="InParanoid" id="A0A165JA35"/>
<gene>
    <name evidence="13" type="ORF">CALCODRAFT_464038</name>
</gene>
<dbReference type="NCBIfam" id="NF003764">
    <property type="entry name" value="PRK05355.1"/>
    <property type="match status" value="1"/>
</dbReference>
<protein>
    <recommendedName>
        <fullName evidence="4">phosphoserine transaminase</fullName>
        <ecNumber evidence="4">2.6.1.52</ecNumber>
    </recommendedName>
</protein>
<accession>A0A165JA35</accession>
<keyword evidence="8" id="KW-0663">Pyridoxal phosphate</keyword>
<dbReference type="Proteomes" id="UP000076842">
    <property type="component" value="Unassembled WGS sequence"/>
</dbReference>
<dbReference type="EC" id="2.6.1.52" evidence="4"/>
<keyword evidence="6" id="KW-0028">Amino-acid biosynthesis</keyword>
<dbReference type="InterPro" id="IPR022278">
    <property type="entry name" value="Pser_aminoTfrase"/>
</dbReference>
<dbReference type="PIRSF" id="PIRSF000525">
    <property type="entry name" value="SerC"/>
    <property type="match status" value="1"/>
</dbReference>
<evidence type="ECO:0000259" key="12">
    <source>
        <dbReference type="Pfam" id="PF00266"/>
    </source>
</evidence>
<dbReference type="GO" id="GO:0030170">
    <property type="term" value="F:pyridoxal phosphate binding"/>
    <property type="evidence" value="ECO:0007669"/>
    <property type="project" value="TreeGrafter"/>
</dbReference>
<proteinExistence type="inferred from homology"/>
<dbReference type="InterPro" id="IPR015421">
    <property type="entry name" value="PyrdxlP-dep_Trfase_major"/>
</dbReference>
<dbReference type="GO" id="GO:0005737">
    <property type="term" value="C:cytoplasm"/>
    <property type="evidence" value="ECO:0007669"/>
    <property type="project" value="TreeGrafter"/>
</dbReference>
<evidence type="ECO:0000256" key="8">
    <source>
        <dbReference type="ARBA" id="ARBA00022898"/>
    </source>
</evidence>
<keyword evidence="7 13" id="KW-0808">Transferase</keyword>
<dbReference type="HAMAP" id="MF_00160">
    <property type="entry name" value="SerC_aminotrans_5"/>
    <property type="match status" value="1"/>
</dbReference>
<name>A0A165JA35_9BASI</name>
<keyword evidence="5 13" id="KW-0032">Aminotransferase</keyword>
<evidence type="ECO:0000313" key="13">
    <source>
        <dbReference type="EMBL" id="KZT61575.1"/>
    </source>
</evidence>
<dbReference type="InterPro" id="IPR015422">
    <property type="entry name" value="PyrdxlP-dep_Trfase_small"/>
</dbReference>
<evidence type="ECO:0000256" key="7">
    <source>
        <dbReference type="ARBA" id="ARBA00022679"/>
    </source>
</evidence>
<evidence type="ECO:0000256" key="2">
    <source>
        <dbReference type="ARBA" id="ARBA00005099"/>
    </source>
</evidence>
<evidence type="ECO:0000256" key="9">
    <source>
        <dbReference type="ARBA" id="ARBA00023299"/>
    </source>
</evidence>
<dbReference type="FunFam" id="3.90.1150.10:FF:000006">
    <property type="entry name" value="Phosphoserine aminotransferase"/>
    <property type="match status" value="1"/>
</dbReference>
<keyword evidence="14" id="KW-1185">Reference proteome</keyword>
<dbReference type="PANTHER" id="PTHR43247:SF1">
    <property type="entry name" value="PHOSPHOSERINE AMINOTRANSFERASE"/>
    <property type="match status" value="1"/>
</dbReference>
<dbReference type="UniPathway" id="UPA00135">
    <property type="reaction ID" value="UER00197"/>
</dbReference>
<dbReference type="SUPFAM" id="SSF53383">
    <property type="entry name" value="PLP-dependent transferases"/>
    <property type="match status" value="1"/>
</dbReference>
<comment type="catalytic activity">
    <reaction evidence="11">
        <text>O-phospho-L-serine + 2-oxoglutarate = 3-phosphooxypyruvate + L-glutamate</text>
        <dbReference type="Rhea" id="RHEA:14329"/>
        <dbReference type="ChEBI" id="CHEBI:16810"/>
        <dbReference type="ChEBI" id="CHEBI:18110"/>
        <dbReference type="ChEBI" id="CHEBI:29985"/>
        <dbReference type="ChEBI" id="CHEBI:57524"/>
        <dbReference type="EC" id="2.6.1.52"/>
    </reaction>
</comment>
<dbReference type="AlphaFoldDB" id="A0A165JA35"/>
<evidence type="ECO:0000313" key="14">
    <source>
        <dbReference type="Proteomes" id="UP000076842"/>
    </source>
</evidence>
<comment type="pathway">
    <text evidence="2">Amino-acid biosynthesis; L-serine biosynthesis; L-serine from 3-phospho-D-glycerate: step 2/3.</text>
</comment>
<dbReference type="FunCoup" id="A0A165JA35">
    <property type="interactions" value="399"/>
</dbReference>
<keyword evidence="9" id="KW-0718">Serine biosynthesis</keyword>
<evidence type="ECO:0000256" key="4">
    <source>
        <dbReference type="ARBA" id="ARBA00013030"/>
    </source>
</evidence>
<comment type="cofactor">
    <cofactor evidence="1">
        <name>pyridoxal 5'-phosphate</name>
        <dbReference type="ChEBI" id="CHEBI:597326"/>
    </cofactor>
</comment>